<feature type="region of interest" description="Disordered" evidence="3">
    <location>
        <begin position="878"/>
        <end position="902"/>
    </location>
</feature>
<keyword evidence="2" id="KW-0677">Repeat</keyword>
<evidence type="ECO:0000256" key="4">
    <source>
        <dbReference type="SAM" id="Phobius"/>
    </source>
</evidence>
<feature type="transmembrane region" description="Helical" evidence="4">
    <location>
        <begin position="541"/>
        <end position="563"/>
    </location>
</feature>
<keyword evidence="4" id="KW-0812">Transmembrane</keyword>
<feature type="region of interest" description="Disordered" evidence="3">
    <location>
        <begin position="687"/>
        <end position="708"/>
    </location>
</feature>
<keyword evidence="4" id="KW-1133">Transmembrane helix</keyword>
<keyword evidence="4" id="KW-0472">Membrane</keyword>
<organism evidence="6 7">
    <name type="scientific">Coemansia thaxteri</name>
    <dbReference type="NCBI Taxonomy" id="2663907"/>
    <lineage>
        <taxon>Eukaryota</taxon>
        <taxon>Fungi</taxon>
        <taxon>Fungi incertae sedis</taxon>
        <taxon>Zoopagomycota</taxon>
        <taxon>Kickxellomycotina</taxon>
        <taxon>Kickxellomycetes</taxon>
        <taxon>Kickxellales</taxon>
        <taxon>Kickxellaceae</taxon>
        <taxon>Coemansia</taxon>
    </lineage>
</organism>
<dbReference type="SUPFAM" id="SSF117281">
    <property type="entry name" value="Kelch motif"/>
    <property type="match status" value="2"/>
</dbReference>
<sequence>MLAALCFAAVPLSSCQAPPRFVGRDASMVDLASPRSIVYEGGEPARWSHASVIADQTMYVIGGKSNMGDAASSYATSCVSLNLASEFTTDSPPWSSSCASDGPLVAGHSVAINSDINMIIVFGGSTPADSSVAGNGSLRLFSAEIKFWSVPPKVPRSLRPLLNHTACLHQDSGDMVVFGGAKLLSSNRNEKPVVSNSTLRMVTNPTKHVVVLEPPSQVDLDADPPSSASDDDMSTTQLDSDSWEPASPTNTNRTPGGSSPVATAVSSTDSTEILPSLLPASSLQKSSSSSKLRTTSSKPRTTSSKPRATSTKLNAVPSPDDSILDARALPIGFGKGANHKLARRAGDGPNLALMTWINDTLPAGVLGRIGHTSNIVSNGKMVVLGGSDGTSLVDMRTIYCYDAVTRQWTLQVATGNVPPSRRSHVSTVVNGTLIVIHGGVSADFGKALNDVAVLDTDTWTWTMPVVDNAPAARYAHAASQAGPYMLITFGYSPADFVSVAAGDSGLYILDTTIWRFVSQYDPARAGLSVLTTTNGLSGGTIFGLFVASVAGLFVLLILGYIGCMHYYNRHPRLSDSAETTSMLPTTELRNFGRRLTGRFGTRRAQRKAELHRSTSAAIGKLGGPVPEPVPVFSSGQMRYALSPGKSSLEFSLSSAPRLSNIPTGAAPDENSMRIMFDLSRESSFDQNALTDSKAASRQGESLSLAGTRYSRRTHLDDIELPAGGLRNRHNLQGAAGTVEDDASLPFFDTQSSKVTGASVVVGDGSWSRPTTSESSMERGAGHISAMLPRIVGSRLTLPAESVNALARYRFDELEDGSYELFAMSPLSAAAAAAANTGQGATIAALAERGSGGILAPDLLAPPVMPASHYEGSQSRLRLSAADDASNSPVAAPAKLSTSSAQNSAAMRDSIDISTVLSHNRQFFVVNPDD</sequence>
<reference evidence="6" key="1">
    <citation type="submission" date="2022-07" db="EMBL/GenBank/DDBJ databases">
        <title>Phylogenomic reconstructions and comparative analyses of Kickxellomycotina fungi.</title>
        <authorList>
            <person name="Reynolds N.K."/>
            <person name="Stajich J.E."/>
            <person name="Barry K."/>
            <person name="Grigoriev I.V."/>
            <person name="Crous P."/>
            <person name="Smith M.E."/>
        </authorList>
    </citation>
    <scope>NUCLEOTIDE SEQUENCE</scope>
    <source>
        <strain evidence="6">IMI 214461</strain>
    </source>
</reference>
<evidence type="ECO:0000256" key="3">
    <source>
        <dbReference type="SAM" id="MobiDB-lite"/>
    </source>
</evidence>
<keyword evidence="5" id="KW-0732">Signal</keyword>
<proteinExistence type="predicted"/>
<dbReference type="InterPro" id="IPR015915">
    <property type="entry name" value="Kelch-typ_b-propeller"/>
</dbReference>
<dbReference type="EMBL" id="JANBQF010000099">
    <property type="protein sequence ID" value="KAJ2005480.1"/>
    <property type="molecule type" value="Genomic_DNA"/>
</dbReference>
<dbReference type="PANTHER" id="PTHR46093">
    <property type="entry name" value="ACYL-COA-BINDING DOMAIN-CONTAINING PROTEIN 5"/>
    <property type="match status" value="1"/>
</dbReference>
<dbReference type="AlphaFoldDB" id="A0A9W8BF67"/>
<name>A0A9W8BF67_9FUNG</name>
<evidence type="ECO:0000313" key="6">
    <source>
        <dbReference type="EMBL" id="KAJ2005480.1"/>
    </source>
</evidence>
<evidence type="ECO:0000313" key="7">
    <source>
        <dbReference type="Proteomes" id="UP001150907"/>
    </source>
</evidence>
<dbReference type="PANTHER" id="PTHR46093:SF3">
    <property type="entry name" value="ACYL-COA-BINDING DOMAIN-CONTAINING PROTEIN 4"/>
    <property type="match status" value="1"/>
</dbReference>
<accession>A0A9W8BF67</accession>
<keyword evidence="7" id="KW-1185">Reference proteome</keyword>
<dbReference type="Proteomes" id="UP001150907">
    <property type="component" value="Unassembled WGS sequence"/>
</dbReference>
<protein>
    <recommendedName>
        <fullName evidence="8">Galactose oxidase</fullName>
    </recommendedName>
</protein>
<feature type="chain" id="PRO_5040724623" description="Galactose oxidase" evidence="5">
    <location>
        <begin position="16"/>
        <end position="929"/>
    </location>
</feature>
<evidence type="ECO:0000256" key="1">
    <source>
        <dbReference type="ARBA" id="ARBA00022441"/>
    </source>
</evidence>
<feature type="region of interest" description="Disordered" evidence="3">
    <location>
        <begin position="209"/>
        <end position="321"/>
    </location>
</feature>
<feature type="compositionally biased region" description="Polar residues" evidence="3">
    <location>
        <begin position="247"/>
        <end position="273"/>
    </location>
</feature>
<keyword evidence="1" id="KW-0880">Kelch repeat</keyword>
<comment type="caution">
    <text evidence="6">The sequence shown here is derived from an EMBL/GenBank/DDBJ whole genome shotgun (WGS) entry which is preliminary data.</text>
</comment>
<evidence type="ECO:0000256" key="2">
    <source>
        <dbReference type="ARBA" id="ARBA00022737"/>
    </source>
</evidence>
<feature type="signal peptide" evidence="5">
    <location>
        <begin position="1"/>
        <end position="15"/>
    </location>
</feature>
<feature type="compositionally biased region" description="Polar residues" evidence="3">
    <location>
        <begin position="687"/>
        <end position="701"/>
    </location>
</feature>
<dbReference type="Gene3D" id="2.120.10.80">
    <property type="entry name" value="Kelch-type beta propeller"/>
    <property type="match status" value="2"/>
</dbReference>
<feature type="compositionally biased region" description="Low complexity" evidence="3">
    <location>
        <begin position="275"/>
        <end position="307"/>
    </location>
</feature>
<gene>
    <name evidence="6" type="ORF">H4R26_001930</name>
</gene>
<dbReference type="OrthoDB" id="432528at2759"/>
<evidence type="ECO:0000256" key="5">
    <source>
        <dbReference type="SAM" id="SignalP"/>
    </source>
</evidence>
<evidence type="ECO:0008006" key="8">
    <source>
        <dbReference type="Google" id="ProtNLM"/>
    </source>
</evidence>
<dbReference type="Pfam" id="PF24681">
    <property type="entry name" value="Kelch_KLHDC2_KLHL20_DRC7"/>
    <property type="match status" value="1"/>
</dbReference>